<feature type="region of interest" description="Disordered" evidence="1">
    <location>
        <begin position="79"/>
        <end position="110"/>
    </location>
</feature>
<keyword evidence="3" id="KW-1185">Reference proteome</keyword>
<proteinExistence type="predicted"/>
<evidence type="ECO:0000313" key="3">
    <source>
        <dbReference type="Proteomes" id="UP001151760"/>
    </source>
</evidence>
<protein>
    <submittedName>
        <fullName evidence="2">Uncharacterized protein</fullName>
    </submittedName>
</protein>
<reference evidence="2" key="1">
    <citation type="journal article" date="2022" name="Int. J. Mol. Sci.">
        <title>Draft Genome of Tanacetum Coccineum: Genomic Comparison of Closely Related Tanacetum-Family Plants.</title>
        <authorList>
            <person name="Yamashiro T."/>
            <person name="Shiraishi A."/>
            <person name="Nakayama K."/>
            <person name="Satake H."/>
        </authorList>
    </citation>
    <scope>NUCLEOTIDE SEQUENCE</scope>
</reference>
<evidence type="ECO:0000313" key="2">
    <source>
        <dbReference type="EMBL" id="GJT12011.1"/>
    </source>
</evidence>
<reference evidence="2" key="2">
    <citation type="submission" date="2022-01" db="EMBL/GenBank/DDBJ databases">
        <authorList>
            <person name="Yamashiro T."/>
            <person name="Shiraishi A."/>
            <person name="Satake H."/>
            <person name="Nakayama K."/>
        </authorList>
    </citation>
    <scope>NUCLEOTIDE SEQUENCE</scope>
</reference>
<dbReference type="EMBL" id="BQNB010013114">
    <property type="protein sequence ID" value="GJT12011.1"/>
    <property type="molecule type" value="Genomic_DNA"/>
</dbReference>
<feature type="compositionally biased region" description="Pro residues" evidence="1">
    <location>
        <begin position="38"/>
        <end position="53"/>
    </location>
</feature>
<dbReference type="Proteomes" id="UP001151760">
    <property type="component" value="Unassembled WGS sequence"/>
</dbReference>
<comment type="caution">
    <text evidence="2">The sequence shown here is derived from an EMBL/GenBank/DDBJ whole genome shotgun (WGS) entry which is preliminary data.</text>
</comment>
<name>A0ABQ5BBN8_9ASTR</name>
<evidence type="ECO:0000256" key="1">
    <source>
        <dbReference type="SAM" id="MobiDB-lite"/>
    </source>
</evidence>
<feature type="compositionally biased region" description="Pro residues" evidence="1">
    <location>
        <begin position="86"/>
        <end position="103"/>
    </location>
</feature>
<gene>
    <name evidence="2" type="ORF">Tco_0859053</name>
</gene>
<organism evidence="2 3">
    <name type="scientific">Tanacetum coccineum</name>
    <dbReference type="NCBI Taxonomy" id="301880"/>
    <lineage>
        <taxon>Eukaryota</taxon>
        <taxon>Viridiplantae</taxon>
        <taxon>Streptophyta</taxon>
        <taxon>Embryophyta</taxon>
        <taxon>Tracheophyta</taxon>
        <taxon>Spermatophyta</taxon>
        <taxon>Magnoliopsida</taxon>
        <taxon>eudicotyledons</taxon>
        <taxon>Gunneridae</taxon>
        <taxon>Pentapetalae</taxon>
        <taxon>asterids</taxon>
        <taxon>campanulids</taxon>
        <taxon>Asterales</taxon>
        <taxon>Asteraceae</taxon>
        <taxon>Asteroideae</taxon>
        <taxon>Anthemideae</taxon>
        <taxon>Anthemidinae</taxon>
        <taxon>Tanacetum</taxon>
    </lineage>
</organism>
<accession>A0ABQ5BBN8</accession>
<sequence>MKRVFKGHQGPLLPSYVACCYYPNAGQEPAAQAQSQPSPTPPPIPTSPPPPISSPNTPQSLHLPLHIFHHLPPPNPLQLHLTLIPSPTPATIPTPTSPPPPHLENPTPMLPKLISSIDSLELAQRLAKKEELLTEQEEKKSSKLSKSMLGSELQGEDFAKRMVDLNQGSWKINQLKKLSFAEVKEEFDKLVKQIESFAPISFEATKASLKRFGEELQTKTPKRLKEDKDDE</sequence>
<feature type="region of interest" description="Disordered" evidence="1">
    <location>
        <begin position="27"/>
        <end position="61"/>
    </location>
</feature>